<dbReference type="InterPro" id="IPR011055">
    <property type="entry name" value="Dup_hybrid_motif"/>
</dbReference>
<dbReference type="AlphaFoldDB" id="A0A2S4NBB1"/>
<feature type="coiled-coil region" evidence="2">
    <location>
        <begin position="16"/>
        <end position="77"/>
    </location>
</feature>
<keyword evidence="6" id="KW-1185">Reference proteome</keyword>
<feature type="region of interest" description="Disordered" evidence="3">
    <location>
        <begin position="186"/>
        <end position="210"/>
    </location>
</feature>
<dbReference type="PANTHER" id="PTHR21666">
    <property type="entry name" value="PEPTIDASE-RELATED"/>
    <property type="match status" value="1"/>
</dbReference>
<dbReference type="Gene3D" id="2.70.70.10">
    <property type="entry name" value="Glucose Permease (Domain IIA)"/>
    <property type="match status" value="1"/>
</dbReference>
<dbReference type="SUPFAM" id="SSF51261">
    <property type="entry name" value="Duplicated hybrid motif"/>
    <property type="match status" value="1"/>
</dbReference>
<evidence type="ECO:0000256" key="2">
    <source>
        <dbReference type="SAM" id="Coils"/>
    </source>
</evidence>
<evidence type="ECO:0000256" key="3">
    <source>
        <dbReference type="SAM" id="MobiDB-lite"/>
    </source>
</evidence>
<keyword evidence="1" id="KW-0732">Signal</keyword>
<dbReference type="CDD" id="cd12797">
    <property type="entry name" value="M23_peptidase"/>
    <property type="match status" value="1"/>
</dbReference>
<evidence type="ECO:0000313" key="5">
    <source>
        <dbReference type="EMBL" id="POS02910.1"/>
    </source>
</evidence>
<dbReference type="RefSeq" id="WP_103724660.1">
    <property type="nucleotide sequence ID" value="NZ_PQNY01000001.1"/>
</dbReference>
<accession>A0A2S4NBB1</accession>
<feature type="compositionally biased region" description="Basic and acidic residues" evidence="3">
    <location>
        <begin position="186"/>
        <end position="201"/>
    </location>
</feature>
<proteinExistence type="predicted"/>
<dbReference type="Proteomes" id="UP000237056">
    <property type="component" value="Unassembled WGS sequence"/>
</dbReference>
<dbReference type="EMBL" id="PQNY01000001">
    <property type="protein sequence ID" value="POS02910.1"/>
    <property type="molecule type" value="Genomic_DNA"/>
</dbReference>
<dbReference type="GO" id="GO:0004222">
    <property type="term" value="F:metalloendopeptidase activity"/>
    <property type="evidence" value="ECO:0007669"/>
    <property type="project" value="TreeGrafter"/>
</dbReference>
<evidence type="ECO:0000256" key="1">
    <source>
        <dbReference type="ARBA" id="ARBA00022729"/>
    </source>
</evidence>
<dbReference type="Gene3D" id="6.10.250.3150">
    <property type="match status" value="1"/>
</dbReference>
<reference evidence="5 6" key="1">
    <citation type="submission" date="2018-01" db="EMBL/GenBank/DDBJ databases">
        <title>Genomic Encyclopedia of Type Strains, Phase I: the one thousand microbial genomes (KMG-I) project.</title>
        <authorList>
            <person name="Goeker M."/>
        </authorList>
    </citation>
    <scope>NUCLEOTIDE SEQUENCE [LARGE SCALE GENOMIC DNA]</scope>
    <source>
        <strain evidence="5 6">DSM 17960</strain>
    </source>
</reference>
<evidence type="ECO:0000259" key="4">
    <source>
        <dbReference type="Pfam" id="PF01551"/>
    </source>
</evidence>
<gene>
    <name evidence="5" type="ORF">Q361_1018</name>
</gene>
<protein>
    <submittedName>
        <fullName evidence="5">Septal ring factor EnvC (AmiA/AmiB activator)</fullName>
    </submittedName>
</protein>
<sequence>MTRYIYLLLFIGVFSFSYAQQSQEELEQRKAKLQAEIQEKERMLQDIKSKELSVTKVLQLQKEKIALKEKLIQMSEKQSKVLKNDMYTNQVQINHLNSDLTDLKKDYAEMIVKSYKSRSTQSRAMFLLSSESFTQAYKRLQYMKQYSSYRKMQADEIKDKSTKLIQYNSKLEVQKKQKQQLINEQEKQKKDLEKEKQEQEKIANSLKKDKKTVEAEIKKKQQESKKIDAQINKLIKEAIAAANKKAAAAKAKANPKTTTAETKKITESTKIVLTPEAQLVSDKFKANKGRLPWPVEKGTITLGYGDQPHPVYSNLVVHNSGVDIATESGSNARAVFNGEVTKVFQTSPLNKAVCIQHGDYFTVYMNLSSVSVSVGDKVTTKQTIGKVRSNSDGKAVLKFMISQNTTYTNPSSWLVK</sequence>
<evidence type="ECO:0000313" key="6">
    <source>
        <dbReference type="Proteomes" id="UP000237056"/>
    </source>
</evidence>
<dbReference type="OrthoDB" id="9815884at2"/>
<dbReference type="PANTHER" id="PTHR21666:SF289">
    <property type="entry name" value="L-ALA--D-GLU ENDOPEPTIDASE"/>
    <property type="match status" value="1"/>
</dbReference>
<organism evidence="5 6">
    <name type="scientific">Flavobacterium croceum DSM 17960</name>
    <dbReference type="NCBI Taxonomy" id="1121886"/>
    <lineage>
        <taxon>Bacteria</taxon>
        <taxon>Pseudomonadati</taxon>
        <taxon>Bacteroidota</taxon>
        <taxon>Flavobacteriia</taxon>
        <taxon>Flavobacteriales</taxon>
        <taxon>Flavobacteriaceae</taxon>
        <taxon>Flavobacterium</taxon>
    </lineage>
</organism>
<name>A0A2S4NBB1_9FLAO</name>
<dbReference type="InterPro" id="IPR050570">
    <property type="entry name" value="Cell_wall_metabolism_enzyme"/>
</dbReference>
<keyword evidence="2" id="KW-0175">Coiled coil</keyword>
<feature type="domain" description="M23ase beta-sheet core" evidence="4">
    <location>
        <begin position="319"/>
        <end position="410"/>
    </location>
</feature>
<comment type="caution">
    <text evidence="5">The sequence shown here is derived from an EMBL/GenBank/DDBJ whole genome shotgun (WGS) entry which is preliminary data.</text>
</comment>
<dbReference type="Pfam" id="PF01551">
    <property type="entry name" value="Peptidase_M23"/>
    <property type="match status" value="1"/>
</dbReference>
<dbReference type="InterPro" id="IPR016047">
    <property type="entry name" value="M23ase_b-sheet_dom"/>
</dbReference>